<gene>
    <name evidence="1" type="ORF">I7I52_12241</name>
</gene>
<comment type="caution">
    <text evidence="1">The sequence shown here is derived from an EMBL/GenBank/DDBJ whole genome shotgun (WGS) entry which is preliminary data.</text>
</comment>
<reference evidence="1 2" key="1">
    <citation type="submission" date="2021-01" db="EMBL/GenBank/DDBJ databases">
        <title>Chromosome-level genome assembly of a human fungal pathogen reveals clustering of transcriptionally co-regulated genes.</title>
        <authorList>
            <person name="Voorhies M."/>
            <person name="Cohen S."/>
            <person name="Shea T.P."/>
            <person name="Petrus S."/>
            <person name="Munoz J.F."/>
            <person name="Poplawski S."/>
            <person name="Goldman W.E."/>
            <person name="Michael T."/>
            <person name="Cuomo C.A."/>
            <person name="Sil A."/>
            <person name="Beyhan S."/>
        </authorList>
    </citation>
    <scope>NUCLEOTIDE SEQUENCE [LARGE SCALE GENOMIC DNA]</scope>
    <source>
        <strain evidence="1 2">G184AR</strain>
    </source>
</reference>
<dbReference type="Proteomes" id="UP000670092">
    <property type="component" value="Unassembled WGS sequence"/>
</dbReference>
<dbReference type="VEuPathDB" id="FungiDB:I7I52_12241"/>
<organism evidence="1 2">
    <name type="scientific">Ajellomyces capsulatus</name>
    <name type="common">Darling's disease fungus</name>
    <name type="synonym">Histoplasma capsulatum</name>
    <dbReference type="NCBI Taxonomy" id="5037"/>
    <lineage>
        <taxon>Eukaryota</taxon>
        <taxon>Fungi</taxon>
        <taxon>Dikarya</taxon>
        <taxon>Ascomycota</taxon>
        <taxon>Pezizomycotina</taxon>
        <taxon>Eurotiomycetes</taxon>
        <taxon>Eurotiomycetidae</taxon>
        <taxon>Onygenales</taxon>
        <taxon>Ajellomycetaceae</taxon>
        <taxon>Histoplasma</taxon>
    </lineage>
</organism>
<dbReference type="EMBL" id="JAEVHI010000006">
    <property type="protein sequence ID" value="KAG5288682.1"/>
    <property type="molecule type" value="Genomic_DNA"/>
</dbReference>
<proteinExistence type="predicted"/>
<evidence type="ECO:0000313" key="2">
    <source>
        <dbReference type="Proteomes" id="UP000670092"/>
    </source>
</evidence>
<dbReference type="AlphaFoldDB" id="A0A8H7YC25"/>
<sequence>MRKEINKNQSQHFPSISTETTTVLKLLCHRTSSPHLLPFDLVLEIKIRFIKMVNTHVSILSSRGIASAQWVRGDRVQRTEVALDTANLVLKDLVVEAGFELSLSGIGGGDVHGCLTTAQNYKVFLGRDGCGIEGGVCYVSFKNGEVSGGNYLGTLVFACGDEVCSVRGELDVVDLVIEFMSLDVLKLLSGLGIVLADTAILMSSNDIFRQETPPSNRRLALFACDFQRRLFGLIF</sequence>
<protein>
    <submittedName>
        <fullName evidence="1">Uncharacterized protein</fullName>
    </submittedName>
</protein>
<accession>A0A8H7YC25</accession>
<name>A0A8H7YC25_AJECA</name>
<evidence type="ECO:0000313" key="1">
    <source>
        <dbReference type="EMBL" id="KAG5288682.1"/>
    </source>
</evidence>